<dbReference type="WBParaSite" id="Csp11.Scaffold629.g10508.t1">
    <property type="protein sequence ID" value="Csp11.Scaffold629.g10508.t1"/>
    <property type="gene ID" value="Csp11.Scaffold629.g10508"/>
</dbReference>
<reference evidence="2" key="1">
    <citation type="submission" date="2016-11" db="UniProtKB">
        <authorList>
            <consortium name="WormBaseParasite"/>
        </authorList>
    </citation>
    <scope>IDENTIFICATION</scope>
</reference>
<proteinExistence type="predicted"/>
<evidence type="ECO:0000313" key="1">
    <source>
        <dbReference type="Proteomes" id="UP000095282"/>
    </source>
</evidence>
<dbReference type="Proteomes" id="UP000095282">
    <property type="component" value="Unplaced"/>
</dbReference>
<name>A0A1I7TPK9_9PELO</name>
<sequence length="248" mass="29321">MDGPTIDSAKLQSLPRIKYLIGAGIKYIHIRESYCHVIRPKEPVMGWRNYRDLIEDEILVDLFYRVEWYQDEYNISMEKVMDKFKDCENFRGTDSWNRRADQRIEEFKAKVALKYQDLPSARYLLNHGIPVSHVQKIFNQIIKTNPKGPRITTDDYKIKIEDLFLSLIGFDEFENDKSHVEMLIRAARTHRIESEIQKLVHPEDLNQLDYWMETLKRGQKEMECKYSILLEKATPIGDETDGSADKED</sequence>
<organism evidence="1 2">
    <name type="scientific">Caenorhabditis tropicalis</name>
    <dbReference type="NCBI Taxonomy" id="1561998"/>
    <lineage>
        <taxon>Eukaryota</taxon>
        <taxon>Metazoa</taxon>
        <taxon>Ecdysozoa</taxon>
        <taxon>Nematoda</taxon>
        <taxon>Chromadorea</taxon>
        <taxon>Rhabditida</taxon>
        <taxon>Rhabditina</taxon>
        <taxon>Rhabditomorpha</taxon>
        <taxon>Rhabditoidea</taxon>
        <taxon>Rhabditidae</taxon>
        <taxon>Peloderinae</taxon>
        <taxon>Caenorhabditis</taxon>
    </lineage>
</organism>
<evidence type="ECO:0000313" key="2">
    <source>
        <dbReference type="WBParaSite" id="Csp11.Scaffold629.g10508.t1"/>
    </source>
</evidence>
<keyword evidence="1" id="KW-1185">Reference proteome</keyword>
<accession>A0A1I7TPK9</accession>
<dbReference type="AlphaFoldDB" id="A0A1I7TPK9"/>
<protein>
    <submittedName>
        <fullName evidence="2">HEPN_Toprim_N domain-containing protein</fullName>
    </submittedName>
</protein>